<feature type="binding site" evidence="1">
    <location>
        <position position="284"/>
    </location>
    <ligand>
        <name>Mg(2+)</name>
        <dbReference type="ChEBI" id="CHEBI:18420"/>
        <label>1</label>
    </ligand>
</feature>
<gene>
    <name evidence="2" type="ORF">KDA_61200</name>
</gene>
<feature type="binding site" evidence="1">
    <location>
        <position position="40"/>
    </location>
    <ligand>
        <name>Mg(2+)</name>
        <dbReference type="ChEBI" id="CHEBI:18420"/>
        <label>1</label>
    </ligand>
</feature>
<dbReference type="InterPro" id="IPR036705">
    <property type="entry name" value="Ribosyl_crysJ1_sf"/>
</dbReference>
<dbReference type="Pfam" id="PF03747">
    <property type="entry name" value="ADP_ribosyl_GH"/>
    <property type="match status" value="1"/>
</dbReference>
<comment type="cofactor">
    <cofactor evidence="1">
        <name>Mg(2+)</name>
        <dbReference type="ChEBI" id="CHEBI:18420"/>
    </cofactor>
    <text evidence="1">Binds 2 magnesium ions per subunit.</text>
</comment>
<evidence type="ECO:0000313" key="3">
    <source>
        <dbReference type="Proteomes" id="UP000287171"/>
    </source>
</evidence>
<protein>
    <recommendedName>
        <fullName evidence="4">ADP-ribosylglycohydrolase</fullName>
    </recommendedName>
</protein>
<dbReference type="Gene3D" id="1.10.4080.10">
    <property type="entry name" value="ADP-ribosylation/Crystallin J1"/>
    <property type="match status" value="1"/>
</dbReference>
<feature type="binding site" evidence="1">
    <location>
        <position position="285"/>
    </location>
    <ligand>
        <name>Mg(2+)</name>
        <dbReference type="ChEBI" id="CHEBI:18420"/>
        <label>1</label>
    </ligand>
</feature>
<dbReference type="InterPro" id="IPR005502">
    <property type="entry name" value="Ribosyl_crysJ1"/>
</dbReference>
<organism evidence="2 3">
    <name type="scientific">Dictyobacter alpinus</name>
    <dbReference type="NCBI Taxonomy" id="2014873"/>
    <lineage>
        <taxon>Bacteria</taxon>
        <taxon>Bacillati</taxon>
        <taxon>Chloroflexota</taxon>
        <taxon>Ktedonobacteria</taxon>
        <taxon>Ktedonobacterales</taxon>
        <taxon>Dictyobacteraceae</taxon>
        <taxon>Dictyobacter</taxon>
    </lineage>
</organism>
<dbReference type="AlphaFoldDB" id="A0A402BH13"/>
<dbReference type="SUPFAM" id="SSF101478">
    <property type="entry name" value="ADP-ribosylglycohydrolase"/>
    <property type="match status" value="1"/>
</dbReference>
<keyword evidence="3" id="KW-1185">Reference proteome</keyword>
<accession>A0A402BH13</accession>
<sequence length="326" mass="35191">MAYGDALGADTEFLSVEEIVRRYPPAGPHDLSTTFPVRVTDDTQMALAVGEALLVAQRPYTVKTLEDPLRDAFIAWNESPENNRAPGMTCIQACDYLACGLPWYKATISHSKGCGANMRVAPVGLLKIGKDGVTAQSRAAIAQFQAALTHGHPTALAAADLTAYAIADLVDGGNPTGLPERLITYAQSQRSIYHQDWLGPLWRRPAAASPEAFIERGWDECLQVLERLRVAIEQMDRQSDPCLATGAGWIAEEALATGLLCFLMYPEDPVSAIQRAATSSGDSDSIACLAGSFAGAHLGFAAWPAAWLQRIEYRERLMRLGDALDA</sequence>
<name>A0A402BH13_9CHLR</name>
<dbReference type="InterPro" id="IPR050792">
    <property type="entry name" value="ADP-ribosylglycohydrolase"/>
</dbReference>
<feature type="binding site" evidence="1">
    <location>
        <position position="282"/>
    </location>
    <ligand>
        <name>Mg(2+)</name>
        <dbReference type="ChEBI" id="CHEBI:18420"/>
        <label>1</label>
    </ligand>
</feature>
<dbReference type="GO" id="GO:0046872">
    <property type="term" value="F:metal ion binding"/>
    <property type="evidence" value="ECO:0007669"/>
    <property type="project" value="UniProtKB-KW"/>
</dbReference>
<feature type="binding site" evidence="1">
    <location>
        <position position="42"/>
    </location>
    <ligand>
        <name>Mg(2+)</name>
        <dbReference type="ChEBI" id="CHEBI:18420"/>
        <label>1</label>
    </ligand>
</feature>
<reference evidence="3" key="1">
    <citation type="submission" date="2018-12" db="EMBL/GenBank/DDBJ databases">
        <title>Tengunoibacter tsumagoiensis gen. nov., sp. nov., Dictyobacter kobayashii sp. nov., D. alpinus sp. nov., and D. joshuensis sp. nov. and description of Dictyobacteraceae fam. nov. within the order Ktedonobacterales isolated from Tengu-no-mugimeshi.</title>
        <authorList>
            <person name="Wang C.M."/>
            <person name="Zheng Y."/>
            <person name="Sakai Y."/>
            <person name="Toyoda A."/>
            <person name="Minakuchi Y."/>
            <person name="Abe K."/>
            <person name="Yokota A."/>
            <person name="Yabe S."/>
        </authorList>
    </citation>
    <scope>NUCLEOTIDE SEQUENCE [LARGE SCALE GENOMIC DNA]</scope>
    <source>
        <strain evidence="3">Uno16</strain>
    </source>
</reference>
<dbReference type="PANTHER" id="PTHR16222">
    <property type="entry name" value="ADP-RIBOSYLGLYCOHYDROLASE"/>
    <property type="match status" value="1"/>
</dbReference>
<evidence type="ECO:0000313" key="2">
    <source>
        <dbReference type="EMBL" id="GCE30636.1"/>
    </source>
</evidence>
<evidence type="ECO:0008006" key="4">
    <source>
        <dbReference type="Google" id="ProtNLM"/>
    </source>
</evidence>
<keyword evidence="1" id="KW-0460">Magnesium</keyword>
<dbReference type="PANTHER" id="PTHR16222:SF12">
    <property type="entry name" value="ADP-RIBOSYLGLYCOHYDROLASE-RELATED"/>
    <property type="match status" value="1"/>
</dbReference>
<evidence type="ECO:0000256" key="1">
    <source>
        <dbReference type="PIRSR" id="PIRSR605502-1"/>
    </source>
</evidence>
<dbReference type="Proteomes" id="UP000287171">
    <property type="component" value="Unassembled WGS sequence"/>
</dbReference>
<comment type="caution">
    <text evidence="2">The sequence shown here is derived from an EMBL/GenBank/DDBJ whole genome shotgun (WGS) entry which is preliminary data.</text>
</comment>
<dbReference type="EMBL" id="BIFT01000002">
    <property type="protein sequence ID" value="GCE30636.1"/>
    <property type="molecule type" value="Genomic_DNA"/>
</dbReference>
<keyword evidence="1" id="KW-0479">Metal-binding</keyword>
<feature type="binding site" evidence="1">
    <location>
        <position position="41"/>
    </location>
    <ligand>
        <name>Mg(2+)</name>
        <dbReference type="ChEBI" id="CHEBI:18420"/>
        <label>1</label>
    </ligand>
</feature>
<proteinExistence type="predicted"/>